<gene>
    <name evidence="1" type="ORF">HELGO_WM21814</name>
</gene>
<reference evidence="1" key="1">
    <citation type="submission" date="2020-01" db="EMBL/GenBank/DDBJ databases">
        <authorList>
            <person name="Meier V. D."/>
            <person name="Meier V D."/>
        </authorList>
    </citation>
    <scope>NUCLEOTIDE SEQUENCE</scope>
    <source>
        <strain evidence="1">HLG_WM_MAG_10</strain>
    </source>
</reference>
<evidence type="ECO:0000313" key="1">
    <source>
        <dbReference type="EMBL" id="CAA6827790.1"/>
    </source>
</evidence>
<organism evidence="1">
    <name type="scientific">uncultured Aureispira sp</name>
    <dbReference type="NCBI Taxonomy" id="1331704"/>
    <lineage>
        <taxon>Bacteria</taxon>
        <taxon>Pseudomonadati</taxon>
        <taxon>Bacteroidota</taxon>
        <taxon>Saprospiria</taxon>
        <taxon>Saprospirales</taxon>
        <taxon>Saprospiraceae</taxon>
        <taxon>Aureispira</taxon>
        <taxon>environmental samples</taxon>
    </lineage>
</organism>
<proteinExistence type="predicted"/>
<name>A0A6S6UHX2_9BACT</name>
<dbReference type="AlphaFoldDB" id="A0A6S6UHX2"/>
<dbReference type="EMBL" id="CACVAQ010000412">
    <property type="protein sequence ID" value="CAA6827790.1"/>
    <property type="molecule type" value="Genomic_DNA"/>
</dbReference>
<protein>
    <submittedName>
        <fullName evidence="1">Uncharacterized protein</fullName>
    </submittedName>
</protein>
<sequence length="193" mass="21836">MSNYLLNVILQSNYISMKPFDPNAQVLGKTLLNSILGLPSFAQKNMLAILEGQQIKNLDATKWYSIQSVIAVYDRIATDFGPHTVFDLGKTILADAQFPPEVNSIENGLNLIDTAYNMNHKNGYVGFYKMICHDVEEKKIIMQCYNPYPCDFDRGIFTAMARKFQSGVKVVVDPTKPTKKKGGHESWYIVSYH</sequence>
<accession>A0A6S6UHX2</accession>